<dbReference type="PANTHER" id="PTHR15583">
    <property type="entry name" value="INTERLEUKIN-17 RECEPTOR"/>
    <property type="match status" value="1"/>
</dbReference>
<dbReference type="PANTHER" id="PTHR15583:SF10">
    <property type="entry name" value="INTERLEUKIN-17 RECEPTOR E-LIKE-RELATED"/>
    <property type="match status" value="1"/>
</dbReference>
<evidence type="ECO:0000259" key="12">
    <source>
        <dbReference type="Pfam" id="PF08357"/>
    </source>
</evidence>
<evidence type="ECO:0000259" key="13">
    <source>
        <dbReference type="Pfam" id="PF15037"/>
    </source>
</evidence>
<dbReference type="GO" id="GO:0005886">
    <property type="term" value="C:plasma membrane"/>
    <property type="evidence" value="ECO:0007669"/>
    <property type="project" value="UniProtKB-SubCell"/>
</dbReference>
<dbReference type="Proteomes" id="UP000287033">
    <property type="component" value="Unassembled WGS sequence"/>
</dbReference>
<comment type="caution">
    <text evidence="14">The sequence shown here is derived from an EMBL/GenBank/DDBJ whole genome shotgun (WGS) entry which is preliminary data.</text>
</comment>
<dbReference type="InterPro" id="IPR013568">
    <property type="entry name" value="SEFIR_dom"/>
</dbReference>
<gene>
    <name evidence="14" type="ORF">chiPu_0008595</name>
</gene>
<keyword evidence="6 11" id="KW-1133">Transmembrane helix</keyword>
<dbReference type="STRING" id="137246.A0A401SIC4"/>
<protein>
    <recommendedName>
        <fullName evidence="16">SEFIR domain-containing protein</fullName>
    </recommendedName>
</protein>
<feature type="transmembrane region" description="Helical" evidence="11">
    <location>
        <begin position="392"/>
        <end position="414"/>
    </location>
</feature>
<evidence type="ECO:0000256" key="6">
    <source>
        <dbReference type="ARBA" id="ARBA00022989"/>
    </source>
</evidence>
<feature type="domain" description="SEFIR" evidence="12">
    <location>
        <begin position="428"/>
        <end position="583"/>
    </location>
</feature>
<dbReference type="Pfam" id="PF08357">
    <property type="entry name" value="SEFIR"/>
    <property type="match status" value="1"/>
</dbReference>
<evidence type="ECO:0008006" key="16">
    <source>
        <dbReference type="Google" id="ProtNLM"/>
    </source>
</evidence>
<dbReference type="Pfam" id="PF15037">
    <property type="entry name" value="IL17_R_N"/>
    <property type="match status" value="1"/>
</dbReference>
<dbReference type="Gene3D" id="3.40.50.11530">
    <property type="match status" value="1"/>
</dbReference>
<dbReference type="AlphaFoldDB" id="A0A401SIC4"/>
<evidence type="ECO:0000256" key="5">
    <source>
        <dbReference type="ARBA" id="ARBA00022729"/>
    </source>
</evidence>
<evidence type="ECO:0000256" key="2">
    <source>
        <dbReference type="ARBA" id="ARBA00004479"/>
    </source>
</evidence>
<sequence length="638" mass="73114">PERVETPVGFSLNHSSLEISTILFCQLSRCIPCVQVHIRMNNSVPVTIDGVQIHFFEYKSNRNSEIQVRWKNYMPPINTANFIYECFESDAGSKVEVGVKTIPDYGHQLTEEYNVEDYETGPLMNYSVILKKKQILVTGPPGRVLKAMLCYKRGLVCRELKNSSVLLINSTFSLSYEYLLPCLCVQAFYPGPDSSRTTICPFTNTLEAFGPDLWRSSNFSDLIHHRNSMAVRLTGKCHIKPSVVLCWKSNGICEEFEESAAKISKSVYVFESVDRHSQMCFKFKYKNSSHIECRNRRDADWNVTMVTESNQLLLSFASRIPASFSAVLCKTEEDECKNQTLIHNVTQTEFSTQKLLMVLSVESHKFCVRVWRSDVVFSGKQLLCPQYSRNQLGLGLLSTLVLLAVMPMLVYMVWKFATKVVSAPLWSRTVLMMYSPDSEDQKKLICAFADVLKTELHCNIILDLWDTGRVAEIGIVSWLYSKRELVEREGGKIIIIWSKKNQKMYDQWSMLDSGSKMNHNDLHDLFNTSMACVYNDILQNRGIKDYSIIYFDGLCNKENIPAIFTKIPKYRMLKDFSSLVHALQSAPKFPCGLELGAKFLVHKILRSEKMQTLRNQIEQFTKLQRHGLLCCEESDCSD</sequence>
<dbReference type="OMA" id="CPDVSNR"/>
<reference evidence="14 15" key="1">
    <citation type="journal article" date="2018" name="Nat. Ecol. Evol.">
        <title>Shark genomes provide insights into elasmobranch evolution and the origin of vertebrates.</title>
        <authorList>
            <person name="Hara Y"/>
            <person name="Yamaguchi K"/>
            <person name="Onimaru K"/>
            <person name="Kadota M"/>
            <person name="Koyanagi M"/>
            <person name="Keeley SD"/>
            <person name="Tatsumi K"/>
            <person name="Tanaka K"/>
            <person name="Motone F"/>
            <person name="Kageyama Y"/>
            <person name="Nozu R"/>
            <person name="Adachi N"/>
            <person name="Nishimura O"/>
            <person name="Nakagawa R"/>
            <person name="Tanegashima C"/>
            <person name="Kiyatake I"/>
            <person name="Matsumoto R"/>
            <person name="Murakumo K"/>
            <person name="Nishida K"/>
            <person name="Terakita A"/>
            <person name="Kuratani S"/>
            <person name="Sato K"/>
            <person name="Hyodo S Kuraku.S."/>
        </authorList>
    </citation>
    <scope>NUCLEOTIDE SEQUENCE [LARGE SCALE GENOMIC DNA]</scope>
</reference>
<proteinExistence type="predicted"/>
<organism evidence="14 15">
    <name type="scientific">Chiloscyllium punctatum</name>
    <name type="common">Brownbanded bambooshark</name>
    <name type="synonym">Hemiscyllium punctatum</name>
    <dbReference type="NCBI Taxonomy" id="137246"/>
    <lineage>
        <taxon>Eukaryota</taxon>
        <taxon>Metazoa</taxon>
        <taxon>Chordata</taxon>
        <taxon>Craniata</taxon>
        <taxon>Vertebrata</taxon>
        <taxon>Chondrichthyes</taxon>
        <taxon>Elasmobranchii</taxon>
        <taxon>Galeomorphii</taxon>
        <taxon>Galeoidea</taxon>
        <taxon>Orectolobiformes</taxon>
        <taxon>Hemiscylliidae</taxon>
        <taxon>Chiloscyllium</taxon>
    </lineage>
</organism>
<name>A0A401SIC4_CHIPU</name>
<evidence type="ECO:0000256" key="4">
    <source>
        <dbReference type="ARBA" id="ARBA00022692"/>
    </source>
</evidence>
<dbReference type="GO" id="GO:0030368">
    <property type="term" value="F:interleukin-17 receptor activity"/>
    <property type="evidence" value="ECO:0007669"/>
    <property type="project" value="InterPro"/>
</dbReference>
<feature type="non-terminal residue" evidence="14">
    <location>
        <position position="1"/>
    </location>
</feature>
<dbReference type="InterPro" id="IPR027841">
    <property type="entry name" value="IL-17_rcpt_C/E_N"/>
</dbReference>
<evidence type="ECO:0000256" key="1">
    <source>
        <dbReference type="ARBA" id="ARBA00004162"/>
    </source>
</evidence>
<keyword evidence="9" id="KW-0325">Glycoprotein</keyword>
<evidence type="ECO:0000313" key="15">
    <source>
        <dbReference type="Proteomes" id="UP000287033"/>
    </source>
</evidence>
<evidence type="ECO:0000256" key="7">
    <source>
        <dbReference type="ARBA" id="ARBA00023136"/>
    </source>
</evidence>
<keyword evidence="4 11" id="KW-0812">Transmembrane</keyword>
<evidence type="ECO:0000256" key="8">
    <source>
        <dbReference type="ARBA" id="ARBA00023170"/>
    </source>
</evidence>
<evidence type="ECO:0000313" key="14">
    <source>
        <dbReference type="EMBL" id="GCC30148.1"/>
    </source>
</evidence>
<keyword evidence="8" id="KW-0675">Receptor</keyword>
<keyword evidence="10" id="KW-0395">Inflammatory response</keyword>
<dbReference type="GO" id="GO:0006954">
    <property type="term" value="P:inflammatory response"/>
    <property type="evidence" value="ECO:0007669"/>
    <property type="project" value="UniProtKB-KW"/>
</dbReference>
<evidence type="ECO:0000256" key="3">
    <source>
        <dbReference type="ARBA" id="ARBA00022475"/>
    </source>
</evidence>
<accession>A0A401SIC4</accession>
<keyword evidence="5" id="KW-0732">Signal</keyword>
<evidence type="ECO:0000256" key="11">
    <source>
        <dbReference type="SAM" id="Phobius"/>
    </source>
</evidence>
<dbReference type="EMBL" id="BEZZ01000285">
    <property type="protein sequence ID" value="GCC30148.1"/>
    <property type="molecule type" value="Genomic_DNA"/>
</dbReference>
<keyword evidence="15" id="KW-1185">Reference proteome</keyword>
<dbReference type="InterPro" id="IPR039465">
    <property type="entry name" value="IL-17_rcpt-like"/>
</dbReference>
<keyword evidence="7 11" id="KW-0472">Membrane</keyword>
<feature type="domain" description="Interleukin-17 receptor C/E N-terminal" evidence="13">
    <location>
        <begin position="165"/>
        <end position="378"/>
    </location>
</feature>
<evidence type="ECO:0000256" key="9">
    <source>
        <dbReference type="ARBA" id="ARBA00023180"/>
    </source>
</evidence>
<keyword evidence="3" id="KW-1003">Cell membrane</keyword>
<comment type="subcellular location">
    <subcellularLocation>
        <location evidence="1">Cell membrane</location>
        <topology evidence="1">Single-pass membrane protein</topology>
    </subcellularLocation>
    <subcellularLocation>
        <location evidence="2">Membrane</location>
        <topology evidence="2">Single-pass type I membrane protein</topology>
    </subcellularLocation>
</comment>
<evidence type="ECO:0000256" key="10">
    <source>
        <dbReference type="ARBA" id="ARBA00023198"/>
    </source>
</evidence>
<dbReference type="OrthoDB" id="9894203at2759"/>